<reference evidence="1" key="1">
    <citation type="submission" date="2013-12" db="EMBL/GenBank/DDBJ databases">
        <authorList>
            <person name="Linke B."/>
        </authorList>
    </citation>
    <scope>NUCLEOTIDE SEQUENCE [LARGE SCALE GENOMIC DNA]</scope>
    <source>
        <strain evidence="1">CRIB-18</strain>
    </source>
</reference>
<sequence length="229" mass="26071">MEFAITKEQRHFFETIGAVEFEGCLSEKDLKVLNEALQIELKRRFNVTDKGLQALSPLQLFQKGRNLSQDSKALSRILFKRSIATLAAELSKSRILRYGLDQLFLRENLTKLKSPFESSFSIQGIEIGVLICLDSKVEKPAELGVEHLIQSPFTGIKGNLVFISKTYQFDERALQDPNLEGASYLLLNYANPKSVYVHKEADELTHHLKQKGYNFGDKLSDEDHPILIR</sequence>
<dbReference type="OrthoDB" id="21437at2"/>
<dbReference type="EMBL" id="CCEJ010000001">
    <property type="protein sequence ID" value="CDR32863.1"/>
    <property type="molecule type" value="Genomic_DNA"/>
</dbReference>
<evidence type="ECO:0000313" key="2">
    <source>
        <dbReference type="Proteomes" id="UP000031552"/>
    </source>
</evidence>
<protein>
    <submittedName>
        <fullName evidence="1">Uncharacterized protein</fullName>
    </submittedName>
</protein>
<accession>A0A090D006</accession>
<dbReference type="eggNOG" id="ENOG5032RNY">
    <property type="taxonomic scope" value="Bacteria"/>
</dbReference>
<organism evidence="1 2">
    <name type="scientific">Candidatus Criblamydia sequanensis CRIB-18</name>
    <dbReference type="NCBI Taxonomy" id="1437425"/>
    <lineage>
        <taxon>Bacteria</taxon>
        <taxon>Pseudomonadati</taxon>
        <taxon>Chlamydiota</taxon>
        <taxon>Chlamydiia</taxon>
        <taxon>Parachlamydiales</taxon>
        <taxon>Candidatus Criblamydiaceae</taxon>
        <taxon>Candidatus Criblamydia</taxon>
    </lineage>
</organism>
<dbReference type="RefSeq" id="WP_041016393.1">
    <property type="nucleotide sequence ID" value="NZ_CCEJ010000001.1"/>
</dbReference>
<dbReference type="Proteomes" id="UP000031552">
    <property type="component" value="Unassembled WGS sequence"/>
</dbReference>
<name>A0A090D006_9BACT</name>
<keyword evidence="2" id="KW-1185">Reference proteome</keyword>
<dbReference type="STRING" id="1437425.CSEC_0019"/>
<gene>
    <name evidence="1" type="ORF">CSEC_0019</name>
</gene>
<reference evidence="1" key="2">
    <citation type="submission" date="2014-09" db="EMBL/GenBank/DDBJ databases">
        <title>Criblamydia sequanensis harbors a mega-plasmid encoding arsenite resistance.</title>
        <authorList>
            <person name="Bertelli C."/>
            <person name="Goesmann A."/>
            <person name="Greub G."/>
        </authorList>
    </citation>
    <scope>NUCLEOTIDE SEQUENCE [LARGE SCALE GENOMIC DNA]</scope>
    <source>
        <strain evidence="1">CRIB-18</strain>
    </source>
</reference>
<proteinExistence type="predicted"/>
<comment type="caution">
    <text evidence="1">The sequence shown here is derived from an EMBL/GenBank/DDBJ whole genome shotgun (WGS) entry which is preliminary data.</text>
</comment>
<dbReference type="AlphaFoldDB" id="A0A090D006"/>
<evidence type="ECO:0000313" key="1">
    <source>
        <dbReference type="EMBL" id="CDR32863.1"/>
    </source>
</evidence>